<evidence type="ECO:0000256" key="8">
    <source>
        <dbReference type="ARBA" id="ARBA00023065"/>
    </source>
</evidence>
<dbReference type="Gene3D" id="3.40.50.720">
    <property type="entry name" value="NAD(P)-binding Rossmann-like Domain"/>
    <property type="match status" value="1"/>
</dbReference>
<keyword evidence="5" id="KW-0631">Potassium channel</keyword>
<dbReference type="Gene3D" id="1.10.287.70">
    <property type="match status" value="1"/>
</dbReference>
<dbReference type="GO" id="GO:0016020">
    <property type="term" value="C:membrane"/>
    <property type="evidence" value="ECO:0007669"/>
    <property type="project" value="UniProtKB-SubCell"/>
</dbReference>
<feature type="region of interest" description="Disordered" evidence="11">
    <location>
        <begin position="779"/>
        <end position="834"/>
    </location>
</feature>
<feature type="transmembrane region" description="Helical" evidence="12">
    <location>
        <begin position="385"/>
        <end position="402"/>
    </location>
</feature>
<dbReference type="Pfam" id="PF03493">
    <property type="entry name" value="BK_channel_a"/>
    <property type="match status" value="1"/>
</dbReference>
<organism evidence="14 15">
    <name type="scientific">Mycoemilia scoparia</name>
    <dbReference type="NCBI Taxonomy" id="417184"/>
    <lineage>
        <taxon>Eukaryota</taxon>
        <taxon>Fungi</taxon>
        <taxon>Fungi incertae sedis</taxon>
        <taxon>Zoopagomycota</taxon>
        <taxon>Kickxellomycotina</taxon>
        <taxon>Kickxellomycetes</taxon>
        <taxon>Kickxellales</taxon>
        <taxon>Kickxellaceae</taxon>
        <taxon>Mycoemilia</taxon>
    </lineage>
</organism>
<feature type="compositionally biased region" description="Low complexity" evidence="11">
    <location>
        <begin position="846"/>
        <end position="856"/>
    </location>
</feature>
<dbReference type="EMBL" id="JANBPU010000068">
    <property type="protein sequence ID" value="KAJ1917578.1"/>
    <property type="molecule type" value="Genomic_DNA"/>
</dbReference>
<feature type="region of interest" description="Disordered" evidence="11">
    <location>
        <begin position="686"/>
        <end position="732"/>
    </location>
</feature>
<dbReference type="InterPro" id="IPR003929">
    <property type="entry name" value="K_chnl_BK_asu"/>
</dbReference>
<feature type="transmembrane region" description="Helical" evidence="12">
    <location>
        <begin position="252"/>
        <end position="276"/>
    </location>
</feature>
<feature type="region of interest" description="Disordered" evidence="11">
    <location>
        <begin position="846"/>
        <end position="899"/>
    </location>
</feature>
<dbReference type="PROSITE" id="PS51201">
    <property type="entry name" value="RCK_N"/>
    <property type="match status" value="1"/>
</dbReference>
<evidence type="ECO:0000256" key="2">
    <source>
        <dbReference type="ARBA" id="ARBA00022448"/>
    </source>
</evidence>
<feature type="compositionally biased region" description="Low complexity" evidence="11">
    <location>
        <begin position="1137"/>
        <end position="1146"/>
    </location>
</feature>
<feature type="compositionally biased region" description="Low complexity" evidence="11">
    <location>
        <begin position="1194"/>
        <end position="1205"/>
    </location>
</feature>
<evidence type="ECO:0000256" key="12">
    <source>
        <dbReference type="SAM" id="Phobius"/>
    </source>
</evidence>
<keyword evidence="2" id="KW-0813">Transport</keyword>
<keyword evidence="7 12" id="KW-1133">Transmembrane helix</keyword>
<feature type="compositionally biased region" description="Low complexity" evidence="11">
    <location>
        <begin position="691"/>
        <end position="716"/>
    </location>
</feature>
<dbReference type="SUPFAM" id="SSF51735">
    <property type="entry name" value="NAD(P)-binding Rossmann-fold domains"/>
    <property type="match status" value="1"/>
</dbReference>
<feature type="compositionally biased region" description="Low complexity" evidence="11">
    <location>
        <begin position="1102"/>
        <end position="1119"/>
    </location>
</feature>
<feature type="compositionally biased region" description="Polar residues" evidence="11">
    <location>
        <begin position="1224"/>
        <end position="1235"/>
    </location>
</feature>
<comment type="caution">
    <text evidence="14">The sequence shown here is derived from an EMBL/GenBank/DDBJ whole genome shotgun (WGS) entry which is preliminary data.</text>
</comment>
<feature type="region of interest" description="Disordered" evidence="11">
    <location>
        <begin position="1"/>
        <end position="93"/>
    </location>
</feature>
<feature type="region of interest" description="Disordered" evidence="11">
    <location>
        <begin position="1191"/>
        <end position="1244"/>
    </location>
</feature>
<evidence type="ECO:0000256" key="10">
    <source>
        <dbReference type="ARBA" id="ARBA00023303"/>
    </source>
</evidence>
<evidence type="ECO:0000259" key="13">
    <source>
        <dbReference type="PROSITE" id="PS51201"/>
    </source>
</evidence>
<keyword evidence="15" id="KW-1185">Reference proteome</keyword>
<reference evidence="14" key="1">
    <citation type="submission" date="2022-07" db="EMBL/GenBank/DDBJ databases">
        <title>Phylogenomic reconstructions and comparative analyses of Kickxellomycotina fungi.</title>
        <authorList>
            <person name="Reynolds N.K."/>
            <person name="Stajich J.E."/>
            <person name="Barry K."/>
            <person name="Grigoriev I.V."/>
            <person name="Crous P."/>
            <person name="Smith M.E."/>
        </authorList>
    </citation>
    <scope>NUCLEOTIDE SEQUENCE</scope>
    <source>
        <strain evidence="14">NBRC 100468</strain>
    </source>
</reference>
<evidence type="ECO:0000256" key="4">
    <source>
        <dbReference type="ARBA" id="ARBA00022692"/>
    </source>
</evidence>
<feature type="compositionally biased region" description="Polar residues" evidence="11">
    <location>
        <begin position="1060"/>
        <end position="1096"/>
    </location>
</feature>
<keyword evidence="9 12" id="KW-0472">Membrane</keyword>
<dbReference type="PANTHER" id="PTHR10027:SF10">
    <property type="entry name" value="SLOWPOKE 2, ISOFORM D"/>
    <property type="match status" value="1"/>
</dbReference>
<dbReference type="InterPro" id="IPR047871">
    <property type="entry name" value="K_chnl_Slo-like"/>
</dbReference>
<feature type="transmembrane region" description="Helical" evidence="12">
    <location>
        <begin position="225"/>
        <end position="245"/>
    </location>
</feature>
<evidence type="ECO:0000256" key="9">
    <source>
        <dbReference type="ARBA" id="ARBA00023136"/>
    </source>
</evidence>
<evidence type="ECO:0000313" key="15">
    <source>
        <dbReference type="Proteomes" id="UP001150538"/>
    </source>
</evidence>
<evidence type="ECO:0000256" key="11">
    <source>
        <dbReference type="SAM" id="MobiDB-lite"/>
    </source>
</evidence>
<feature type="region of interest" description="Disordered" evidence="11">
    <location>
        <begin position="915"/>
        <end position="1151"/>
    </location>
</feature>
<keyword evidence="4 12" id="KW-0812">Transmembrane</keyword>
<feature type="compositionally biased region" description="Basic residues" evidence="11">
    <location>
        <begin position="721"/>
        <end position="730"/>
    </location>
</feature>
<dbReference type="SUPFAM" id="SSF81324">
    <property type="entry name" value="Voltage-gated potassium channels"/>
    <property type="match status" value="1"/>
</dbReference>
<dbReference type="InterPro" id="IPR003148">
    <property type="entry name" value="RCK_N"/>
</dbReference>
<sequence>MGSTTSPAYGGDYEDNGGGSSSSKNRKGKKVTMHPSSFIPKDNNDQSTTATSTAVKKNSGSGGKFKWAFKNRKNKKSKDNDSGGAGYGDSKRTTVGISAQSSVGFRAPRPLSLQRTASRTLRRASTLEFRKFGDVPEARVKNSVLKAGQTALSEHKFNPSENNGDQQYERRPSIRQVWSFYMETSSAGRRWDQFDAVLMIVFSLWYVYSTTFLETGDVSVPRKNLVVDGLLATILCIQFIPRYYLCADFKDYLVCPMSISTIITVLTSWMVLFNIFSQPEEYRYTFMSAGNWCLLYPVRFYRLQLSLMRTLRPVKNVYHLTPVARKALQALATVLTTVLAITVLTHIVVYTQGDSKELQDFGDAFFFTAVSSVTGLTSDIKPDRWYTRSIVIFIMFLGLFWLPPRMSEMLSLWENRIPWPKTFSPETSQQHVIIVGNNIPFYTTFEFLREFFCEDHGPATLNTVVVLMSETVPDKETAELLKDPSYVSRVKFVHGSPTSFKHLQRVKAHEADAIFLLNKSTDGTASTTTVGAAQKVDAAQVMLAMVIKKYLRAHGSKTKLIAQVSLPETTTHLKYLAKTAISTEKLRLGFLAQSVMVPGFTSFLQILTTSIPSNTAEQLAAACSDSNGLTWFKDYIQGTTHEIYNVKIPKALVGMTFQKAAQTIYHRFGATLFAIMCYLEPLDGDHGGGSSDHSNSSSSSSSSSDDDSSSSNSDSDSSGEHRRRRHRKRPTPTELRICPIGYKIQGCEIGFILSTESEVAWQISHMTNEAQQAIDIHDDDDENRHDQGGDDDDGFGLLDGNHESEPLLKKNNSSGGLFSSAPETKRTSTTETLVSAQKLSSYNATTTTAASMSSPTDNNTSGNANKTTSPQLQQQDAKSPIESASSETKPKAKSGLGLMGSNLMSAVEVVVSDLDKKEKKDAEKSKSEDKDKKSDDNGDDGSLTSVKDYGSELNVLYVNDEDKPADGGIIPKSKLHSGNVNNSGTFDKTSTQDFGNNTDNKDDEKSKKSKKKKSSSASSSDNEKNKDGKDNDDDDVMKVSKSNLVFFSDEEHGDMISPLSGRSNQSSKKTPSSAPNTGGTSGSASADFAQQSQETLSGGEKSTQANSSTNNSRSASASNIKTLGKDDTLVIDDNESSKSPKSAKPKFTADGLPVDLSNHIVICDTSDDFPPNLEFLVGCIRMGAPPPALVNAAGSSSTTTLGDTSNAEDAKSPSPSAFHDNLTAPPNTASSNAGEKSQPKEGSLTPNLLSQLLRFTRSNRSDFSGSSKEDEFNAKITELQKQLEKKNASDNENSEEEESKDEKKSIDSITKHMSNPHQPIVILSPGDYDISQIESLEAFGNIYLVGGTSLSRTDLLRAKIQSAMGAIILSDGNSKVEASQSTHFKIDLTASDTTSTATADSPALLSALNIELLTFGDPDFFLTVEMIHRENMQFVGDTETLKVNEVYAQAFLRSSFMSGHVFSPIMSSDTLVCQAYYNEYLVPIIEKLLYPCGHIDAFVQTSQLGVQQSIIDGDQFDGASDVVNSRVHLSKVPDRLHGRPYSSLFSYCCFQLDCVPLGLYRVAKHRGRYIWYCVPNPEPDCVLRKNDFVYVLSAKTPKLK</sequence>
<evidence type="ECO:0000313" key="14">
    <source>
        <dbReference type="EMBL" id="KAJ1917578.1"/>
    </source>
</evidence>
<keyword evidence="3" id="KW-0633">Potassium transport</keyword>
<evidence type="ECO:0000256" key="1">
    <source>
        <dbReference type="ARBA" id="ARBA00004141"/>
    </source>
</evidence>
<dbReference type="PANTHER" id="PTHR10027">
    <property type="entry name" value="CALCIUM-ACTIVATED POTASSIUM CHANNEL ALPHA CHAIN"/>
    <property type="match status" value="1"/>
</dbReference>
<accession>A0A9W8DPP6</accession>
<dbReference type="OrthoDB" id="297496at2759"/>
<dbReference type="Proteomes" id="UP001150538">
    <property type="component" value="Unassembled WGS sequence"/>
</dbReference>
<feature type="transmembrane region" description="Helical" evidence="12">
    <location>
        <begin position="330"/>
        <end position="350"/>
    </location>
</feature>
<dbReference type="InterPro" id="IPR036291">
    <property type="entry name" value="NAD(P)-bd_dom_sf"/>
</dbReference>
<feature type="compositionally biased region" description="Polar residues" evidence="11">
    <location>
        <begin position="976"/>
        <end position="995"/>
    </location>
</feature>
<evidence type="ECO:0000256" key="6">
    <source>
        <dbReference type="ARBA" id="ARBA00022958"/>
    </source>
</evidence>
<keyword evidence="10" id="KW-0407">Ion channel</keyword>
<evidence type="ECO:0000256" key="7">
    <source>
        <dbReference type="ARBA" id="ARBA00022989"/>
    </source>
</evidence>
<dbReference type="Pfam" id="PF22614">
    <property type="entry name" value="Slo-like_RCK"/>
    <property type="match status" value="2"/>
</dbReference>
<dbReference type="GO" id="GO:0005267">
    <property type="term" value="F:potassium channel activity"/>
    <property type="evidence" value="ECO:0007669"/>
    <property type="project" value="UniProtKB-KW"/>
</dbReference>
<evidence type="ECO:0000256" key="5">
    <source>
        <dbReference type="ARBA" id="ARBA00022826"/>
    </source>
</evidence>
<gene>
    <name evidence="14" type="ORF">H4219_003141</name>
</gene>
<keyword evidence="6" id="KW-0630">Potassium</keyword>
<feature type="domain" description="RCK N-terminal" evidence="13">
    <location>
        <begin position="429"/>
        <end position="583"/>
    </location>
</feature>
<name>A0A9W8DPP6_9FUNG</name>
<proteinExistence type="predicted"/>
<feature type="transmembrane region" description="Helical" evidence="12">
    <location>
        <begin position="196"/>
        <end position="213"/>
    </location>
</feature>
<protein>
    <recommendedName>
        <fullName evidence="13">RCK N-terminal domain-containing protein</fullName>
    </recommendedName>
</protein>
<feature type="region of interest" description="Disordered" evidence="11">
    <location>
        <begin position="1282"/>
        <end position="1306"/>
    </location>
</feature>
<feature type="compositionally biased region" description="Basic and acidic residues" evidence="11">
    <location>
        <begin position="915"/>
        <end position="936"/>
    </location>
</feature>
<feature type="compositionally biased region" description="Polar residues" evidence="11">
    <location>
        <begin position="45"/>
        <end position="59"/>
    </location>
</feature>
<evidence type="ECO:0000256" key="3">
    <source>
        <dbReference type="ARBA" id="ARBA00022538"/>
    </source>
</evidence>
<keyword evidence="8" id="KW-0406">Ion transport</keyword>
<feature type="compositionally biased region" description="Polar residues" evidence="11">
    <location>
        <begin position="857"/>
        <end position="887"/>
    </location>
</feature>
<comment type="subcellular location">
    <subcellularLocation>
        <location evidence="1">Membrane</location>
        <topology evidence="1">Multi-pass membrane protein</topology>
    </subcellularLocation>
</comment>
<feature type="compositionally biased region" description="Basic residues" evidence="11">
    <location>
        <begin position="67"/>
        <end position="76"/>
    </location>
</feature>